<protein>
    <submittedName>
        <fullName evidence="2">Uncharacterized protein</fullName>
    </submittedName>
</protein>
<feature type="region of interest" description="Disordered" evidence="1">
    <location>
        <begin position="43"/>
        <end position="69"/>
    </location>
</feature>
<evidence type="ECO:0000256" key="1">
    <source>
        <dbReference type="SAM" id="MobiDB-lite"/>
    </source>
</evidence>
<gene>
    <name evidence="2" type="ORF">OB960_25390</name>
</gene>
<sequence>MRDRSSSGERRGDRRWTLERIDPFVGAGVDELVLISTGDYVTTTQSSKRLPDDAGSDRERASILKNRWR</sequence>
<feature type="compositionally biased region" description="Basic and acidic residues" evidence="1">
    <location>
        <begin position="49"/>
        <end position="62"/>
    </location>
</feature>
<accession>A0AAP2Z4H1</accession>
<name>A0AAP2Z4H1_9EURY</name>
<reference evidence="2" key="1">
    <citation type="submission" date="2022-09" db="EMBL/GenBank/DDBJ databases">
        <title>Enrichment on poylsaccharides allowed isolation of novel metabolic and taxonomic groups of Haloarchaea.</title>
        <authorList>
            <person name="Sorokin D.Y."/>
            <person name="Elcheninov A.G."/>
            <person name="Khizhniak T.V."/>
            <person name="Kolganova T.V."/>
            <person name="Kublanov I.V."/>
        </authorList>
    </citation>
    <scope>NUCLEOTIDE SEQUENCE</scope>
    <source>
        <strain evidence="2">AArc-xg1-1</strain>
    </source>
</reference>
<evidence type="ECO:0000313" key="3">
    <source>
        <dbReference type="Proteomes" id="UP001321018"/>
    </source>
</evidence>
<dbReference type="EMBL" id="JAOPKA010000039">
    <property type="protein sequence ID" value="MCU4744705.1"/>
    <property type="molecule type" value="Genomic_DNA"/>
</dbReference>
<dbReference type="AlphaFoldDB" id="A0AAP2Z4H1"/>
<evidence type="ECO:0000313" key="2">
    <source>
        <dbReference type="EMBL" id="MCU4744705.1"/>
    </source>
</evidence>
<proteinExistence type="predicted"/>
<organism evidence="2 3">
    <name type="scientific">Natronoglomus mannanivorans</name>
    <dbReference type="NCBI Taxonomy" id="2979990"/>
    <lineage>
        <taxon>Archaea</taxon>
        <taxon>Methanobacteriati</taxon>
        <taxon>Methanobacteriota</taxon>
        <taxon>Stenosarchaea group</taxon>
        <taxon>Halobacteria</taxon>
        <taxon>Halobacteriales</taxon>
        <taxon>Natrialbaceae</taxon>
        <taxon>Natronoglomus</taxon>
    </lineage>
</organism>
<comment type="caution">
    <text evidence="2">The sequence shown here is derived from an EMBL/GenBank/DDBJ whole genome shotgun (WGS) entry which is preliminary data.</text>
</comment>
<dbReference type="Proteomes" id="UP001321018">
    <property type="component" value="Unassembled WGS sequence"/>
</dbReference>